<dbReference type="AlphaFoldDB" id="A0A835THA8"/>
<comment type="caution">
    <text evidence="2">The sequence shown here is derived from an EMBL/GenBank/DDBJ whole genome shotgun (WGS) entry which is preliminary data.</text>
</comment>
<evidence type="ECO:0000313" key="2">
    <source>
        <dbReference type="EMBL" id="KAG2437720.1"/>
    </source>
</evidence>
<dbReference type="Proteomes" id="UP000613740">
    <property type="component" value="Unassembled WGS sequence"/>
</dbReference>
<dbReference type="OrthoDB" id="10578033at2759"/>
<evidence type="ECO:0000256" key="1">
    <source>
        <dbReference type="SAM" id="MobiDB-lite"/>
    </source>
</evidence>
<organism evidence="2 3">
    <name type="scientific">Chlamydomonas schloesseri</name>
    <dbReference type="NCBI Taxonomy" id="2026947"/>
    <lineage>
        <taxon>Eukaryota</taxon>
        <taxon>Viridiplantae</taxon>
        <taxon>Chlorophyta</taxon>
        <taxon>core chlorophytes</taxon>
        <taxon>Chlorophyceae</taxon>
        <taxon>CS clade</taxon>
        <taxon>Chlamydomonadales</taxon>
        <taxon>Chlamydomonadaceae</taxon>
        <taxon>Chlamydomonas</taxon>
    </lineage>
</organism>
<dbReference type="EMBL" id="JAEHOD010000045">
    <property type="protein sequence ID" value="KAG2437720.1"/>
    <property type="molecule type" value="Genomic_DNA"/>
</dbReference>
<sequence>MVALLTLASYEWRPAAAARARRRTRAVDYPPWPPYFPEPPADGSGAVPPPPPLSTSPSAYLYGNQALLLNPNSLGLLAVSMLGLGLEVSPPLPRLPAQELAAQAQWPAALVVPALSAAAMSGGSGSGGPWSDPPEALAAAASFLRAGGNVVVLGGGGGSDSGLGLVEELLAAAAAPWAASAAAAGPGKPRWSSGCEEVQVSDVLLVQAVNEDGSDALPYLEGLPVILLDSTAAFAVRLLACPPSSGALPWYESRSESSGPVAAALVWPVGRGRLVWLGGSFGDIAEAAPWVYVLREAVVAQPRGPAPQPVPAAAGGGGITHPPQPPRLPPPAGAEDASPPPLYGPPPYTTAPPPPYYGNGGGGGPAPYPPPYGGYYWSSPPPPYHGGYAGGGGGYYGAYSPPPPAYGPAPDAPPTLPSFGCLPFVEDGKWDEQVFDAVQVPVYDNENDGGAAQFDPVKCGRAAGAAGYFLAGFVAAETGSGGGGGRCFGLEFPPDGAADLPSAELNVVGGGGACAPCAASPDWAQLWCGGEVVAGGGGNSTTVASTVTYMSIYETFYFDPASD</sequence>
<protein>
    <submittedName>
        <fullName evidence="2">Uncharacterized protein</fullName>
    </submittedName>
</protein>
<feature type="region of interest" description="Disordered" evidence="1">
    <location>
        <begin position="303"/>
        <end position="358"/>
    </location>
</feature>
<name>A0A835THA8_9CHLO</name>
<keyword evidence="3" id="KW-1185">Reference proteome</keyword>
<gene>
    <name evidence="2" type="ORF">HYH02_011098</name>
</gene>
<dbReference type="PRINTS" id="PR01217">
    <property type="entry name" value="PRICHEXTENSN"/>
</dbReference>
<reference evidence="2" key="1">
    <citation type="journal article" date="2020" name="bioRxiv">
        <title>Comparative genomics of Chlamydomonas.</title>
        <authorList>
            <person name="Craig R.J."/>
            <person name="Hasan A.R."/>
            <person name="Ness R.W."/>
            <person name="Keightley P.D."/>
        </authorList>
    </citation>
    <scope>NUCLEOTIDE SEQUENCE</scope>
    <source>
        <strain evidence="2">CCAP 11/173</strain>
    </source>
</reference>
<accession>A0A835THA8</accession>
<proteinExistence type="predicted"/>
<feature type="compositionally biased region" description="Pro residues" evidence="1">
    <location>
        <begin position="322"/>
        <end position="356"/>
    </location>
</feature>
<evidence type="ECO:0000313" key="3">
    <source>
        <dbReference type="Proteomes" id="UP000613740"/>
    </source>
</evidence>